<evidence type="ECO:0000256" key="2">
    <source>
        <dbReference type="ARBA" id="ARBA00007207"/>
    </source>
</evidence>
<dbReference type="InterPro" id="IPR006592">
    <property type="entry name" value="RNA_pol_N"/>
</dbReference>
<reference evidence="11" key="1">
    <citation type="journal article" date="2018" name="Sci. Rep.">
        <title>Multiple losses of photosynthesis and convergent reductive genome evolution in the colourless green algae Prototheca.</title>
        <authorList>
            <person name="Suzuki S."/>
            <person name="Endoh R."/>
            <person name="Manabe R.I."/>
            <person name="Ohkuma M."/>
            <person name="Hirakawa Y."/>
        </authorList>
    </citation>
    <scope>NUCLEOTIDE SEQUENCE</scope>
    <source>
        <strain evidence="11">JCM 15793</strain>
    </source>
</reference>
<evidence type="ECO:0000256" key="1">
    <source>
        <dbReference type="ARBA" id="ARBA00004026"/>
    </source>
</evidence>
<evidence type="ECO:0000313" key="11">
    <source>
        <dbReference type="EMBL" id="BBD20197.1"/>
    </source>
</evidence>
<dbReference type="SUPFAM" id="SSF64484">
    <property type="entry name" value="beta and beta-prime subunits of DNA dependent RNA-polymerase"/>
    <property type="match status" value="1"/>
</dbReference>
<dbReference type="InterPro" id="IPR007080">
    <property type="entry name" value="RNA_pol_Rpb1_1"/>
</dbReference>
<dbReference type="Pfam" id="PF04983">
    <property type="entry name" value="RNA_pol_Rpb1_3"/>
    <property type="match status" value="1"/>
</dbReference>
<dbReference type="Gene3D" id="1.10.40.90">
    <property type="match status" value="1"/>
</dbReference>
<dbReference type="PANTHER" id="PTHR19376:SF54">
    <property type="entry name" value="DNA-DIRECTED RNA POLYMERASE SUBUNIT BETA"/>
    <property type="match status" value="1"/>
</dbReference>
<dbReference type="GO" id="GO:0000428">
    <property type="term" value="C:DNA-directed RNA polymerase complex"/>
    <property type="evidence" value="ECO:0007669"/>
    <property type="project" value="UniProtKB-KW"/>
</dbReference>
<comment type="catalytic activity">
    <reaction evidence="8 9">
        <text>RNA(n) + a ribonucleoside 5'-triphosphate = RNA(n+1) + diphosphate</text>
        <dbReference type="Rhea" id="RHEA:21248"/>
        <dbReference type="Rhea" id="RHEA-COMP:14527"/>
        <dbReference type="Rhea" id="RHEA-COMP:17342"/>
        <dbReference type="ChEBI" id="CHEBI:33019"/>
        <dbReference type="ChEBI" id="CHEBI:61557"/>
        <dbReference type="ChEBI" id="CHEBI:140395"/>
        <dbReference type="EC" id="2.7.7.6"/>
    </reaction>
</comment>
<dbReference type="Gene3D" id="1.10.274.100">
    <property type="entry name" value="RNA polymerase Rpb1, domain 3"/>
    <property type="match status" value="1"/>
</dbReference>
<accession>A0A2Z6BEP5</accession>
<dbReference type="Pfam" id="PF00623">
    <property type="entry name" value="RNA_pol_Rpb1_2"/>
    <property type="match status" value="1"/>
</dbReference>
<dbReference type="InterPro" id="IPR007066">
    <property type="entry name" value="RNA_pol_Rpb1_3"/>
</dbReference>
<dbReference type="GeneID" id="36676083"/>
<evidence type="ECO:0000256" key="3">
    <source>
        <dbReference type="ARBA" id="ARBA00022478"/>
    </source>
</evidence>
<protein>
    <recommendedName>
        <fullName evidence="9">DNA-directed RNA polymerase subunit</fullName>
        <ecNumber evidence="9">2.7.7.6</ecNumber>
    </recommendedName>
</protein>
<evidence type="ECO:0000259" key="10">
    <source>
        <dbReference type="SMART" id="SM00663"/>
    </source>
</evidence>
<keyword evidence="11" id="KW-0150">Chloroplast</keyword>
<dbReference type="RefSeq" id="YP_009478290.1">
    <property type="nucleotide sequence ID" value="NC_037480.1"/>
</dbReference>
<keyword evidence="7 9" id="KW-0804">Transcription</keyword>
<dbReference type="EC" id="2.7.7.6" evidence="9"/>
<gene>
    <name evidence="11" type="primary">rpoC1</name>
</gene>
<keyword evidence="5 9" id="KW-0808">Transferase</keyword>
<sequence length="790" mass="92120">MKKIIFPTIKQAKIGLVSAREIQEWGEFSLDNGNRIGEIQEWGTINKKTLQPEKGGLFCQEIFGPVKDYTCACGTVCTKDKKFCEKCGVAYTHSRVRRYRFGHIKLQQPVIHPLFVSIKPSPLGISINWSNKRIENMISATEFCFFSTDFLIFSPWYFIFFSMKNNVRSKLKLPKLFHLKKINIYKTKKIESNFQIEEAEFRNILREPQDFFLYGIDYDLSWDLLLNIQIFLEYSWAIPTENQCLIPYYNYLKKIKNYDAAYQIREFSELDISYKDKTYPLKTGGTVIKTILAHYDPINLQKLFKVEYSKIDKIGVFISKLLQEYQKTSNFITIDFLKLLESSLTRVKRYRKIHLRKYSFLQKAFSNLMHPSWMILDCLPVLPPDLRPVTIIDGEPFLSDLNILYQKLLQRNQQHFFIDNAIDYFPLQWTIFDSSLETFWEFWCYNIRSLQEAVNSVLYTGIILTDDDYVKTKKSTEKKAQSLLERLKGKKGRFRQYLLGKRVDYSGRSVIVVGPTLKIYECGLPLEMAVELFQPYIIQKLKRKHIGIRTPAAKKLIEHYQDQLLPLLQEIVKGLPILLNRAPTLHRLGIQAFFPKIVSGKAILLHPLVCPAFNADFDGDQMAVHVPLSILARIEALNLIWSRNNILAPASGEPLILPAQDMILGCFYLTAPASSLISNYKNFDIKIKTQQKIALIKPKHFTSFQNFQFTYNKGEISLHTPIWINWISNYQNINSKKNALDSEAQLEYQIDCFENYYSIRAERYDSPTNFSIIRTTPGRLFFHSKSEISI</sequence>
<comment type="function">
    <text evidence="1 9">DNA-dependent RNA polymerase catalyzes the transcription of DNA into RNA using the four ribonucleoside triphosphates as substrates.</text>
</comment>
<dbReference type="SMART" id="SM00663">
    <property type="entry name" value="RPOLA_N"/>
    <property type="match status" value="1"/>
</dbReference>
<dbReference type="EMBL" id="AP018373">
    <property type="protein sequence ID" value="BBD20197.1"/>
    <property type="molecule type" value="Genomic_DNA"/>
</dbReference>
<evidence type="ECO:0000256" key="5">
    <source>
        <dbReference type="ARBA" id="ARBA00022679"/>
    </source>
</evidence>
<keyword evidence="4 11" id="KW-0934">Plastid</keyword>
<evidence type="ECO:0000256" key="8">
    <source>
        <dbReference type="ARBA" id="ARBA00048552"/>
    </source>
</evidence>
<proteinExistence type="inferred from homology"/>
<comment type="similarity">
    <text evidence="2">Belongs to the RNA polymerase beta' chain family. RpoC1 subfamily.</text>
</comment>
<dbReference type="InterPro" id="IPR042102">
    <property type="entry name" value="RNA_pol_Rpb1_3_sf"/>
</dbReference>
<geneLocation type="chloroplast" evidence="11"/>
<dbReference type="InterPro" id="IPR045867">
    <property type="entry name" value="DNA-dir_RpoC_beta_prime"/>
</dbReference>
<dbReference type="GO" id="GO:0006351">
    <property type="term" value="P:DNA-templated transcription"/>
    <property type="evidence" value="ECO:0007669"/>
    <property type="project" value="InterPro"/>
</dbReference>
<dbReference type="InterPro" id="IPR044893">
    <property type="entry name" value="RNA_pol_Rpb1_clamp_domain"/>
</dbReference>
<evidence type="ECO:0000256" key="9">
    <source>
        <dbReference type="RuleBase" id="RU004279"/>
    </source>
</evidence>
<name>A0A2Z6BEP5_9CHLO</name>
<dbReference type="Gene3D" id="2.40.40.20">
    <property type="match status" value="1"/>
</dbReference>
<dbReference type="GO" id="GO:0003899">
    <property type="term" value="F:DNA-directed RNA polymerase activity"/>
    <property type="evidence" value="ECO:0007669"/>
    <property type="project" value="UniProtKB-EC"/>
</dbReference>
<keyword evidence="3 9" id="KW-0240">DNA-directed RNA polymerase</keyword>
<dbReference type="GO" id="GO:0003677">
    <property type="term" value="F:DNA binding"/>
    <property type="evidence" value="ECO:0007669"/>
    <property type="project" value="InterPro"/>
</dbReference>
<organism evidence="11">
    <name type="scientific">Prototheca cutis</name>
    <dbReference type="NCBI Taxonomy" id="575411"/>
    <lineage>
        <taxon>Eukaryota</taxon>
        <taxon>Viridiplantae</taxon>
        <taxon>Chlorophyta</taxon>
        <taxon>core chlorophytes</taxon>
        <taxon>Trebouxiophyceae</taxon>
        <taxon>Chlorellales</taxon>
        <taxon>Chlorellaceae</taxon>
        <taxon>Prototheca</taxon>
    </lineage>
</organism>
<keyword evidence="6 9" id="KW-0548">Nucleotidyltransferase</keyword>
<dbReference type="PANTHER" id="PTHR19376">
    <property type="entry name" value="DNA-DIRECTED RNA POLYMERASE"/>
    <property type="match status" value="1"/>
</dbReference>
<evidence type="ECO:0000256" key="7">
    <source>
        <dbReference type="ARBA" id="ARBA00023163"/>
    </source>
</evidence>
<evidence type="ECO:0000256" key="4">
    <source>
        <dbReference type="ARBA" id="ARBA00022640"/>
    </source>
</evidence>
<dbReference type="Pfam" id="PF04997">
    <property type="entry name" value="RNA_pol_Rpb1_1"/>
    <property type="match status" value="1"/>
</dbReference>
<feature type="domain" description="RNA polymerase N-terminal" evidence="10">
    <location>
        <begin position="372"/>
        <end position="670"/>
    </location>
</feature>
<dbReference type="AlphaFoldDB" id="A0A2Z6BEP5"/>
<dbReference type="InterPro" id="IPR000722">
    <property type="entry name" value="RNA_pol_asu"/>
</dbReference>
<evidence type="ECO:0000256" key="6">
    <source>
        <dbReference type="ARBA" id="ARBA00022695"/>
    </source>
</evidence>
<dbReference type="Gene3D" id="4.10.860.120">
    <property type="entry name" value="RNA polymerase II, clamp domain"/>
    <property type="match status" value="1"/>
</dbReference>